<gene>
    <name evidence="1" type="ORF">N869_11940</name>
</gene>
<comment type="caution">
    <text evidence="1">The sequence shown here is derived from an EMBL/GenBank/DDBJ whole genome shotgun (WGS) entry which is preliminary data.</text>
</comment>
<protein>
    <submittedName>
        <fullName evidence="1">Prevent-host-death protein</fullName>
    </submittedName>
</protein>
<dbReference type="AlphaFoldDB" id="A0A0A0BZ21"/>
<dbReference type="Proteomes" id="UP000054314">
    <property type="component" value="Unassembled WGS sequence"/>
</dbReference>
<reference evidence="1 2" key="1">
    <citation type="submission" date="2013-08" db="EMBL/GenBank/DDBJ databases">
        <title>Genome sequencing of Cellulomonas bogoriensis 69B4.</title>
        <authorList>
            <person name="Chen F."/>
            <person name="Li Y."/>
            <person name="Wang G."/>
        </authorList>
    </citation>
    <scope>NUCLEOTIDE SEQUENCE [LARGE SCALE GENOMIC DNA]</scope>
    <source>
        <strain evidence="1 2">69B4</strain>
    </source>
</reference>
<name>A0A0A0BZ21_9CELL</name>
<organism evidence="1 2">
    <name type="scientific">Cellulomonas bogoriensis 69B4 = DSM 16987</name>
    <dbReference type="NCBI Taxonomy" id="1386082"/>
    <lineage>
        <taxon>Bacteria</taxon>
        <taxon>Bacillati</taxon>
        <taxon>Actinomycetota</taxon>
        <taxon>Actinomycetes</taxon>
        <taxon>Micrococcales</taxon>
        <taxon>Cellulomonadaceae</taxon>
        <taxon>Cellulomonas</taxon>
    </lineage>
</organism>
<keyword evidence="2" id="KW-1185">Reference proteome</keyword>
<evidence type="ECO:0000313" key="2">
    <source>
        <dbReference type="Proteomes" id="UP000054314"/>
    </source>
</evidence>
<dbReference type="RefSeq" id="WP_035059785.1">
    <property type="nucleotide sequence ID" value="NZ_AXCZ01000060.1"/>
</dbReference>
<dbReference type="EMBL" id="AXCZ01000060">
    <property type="protein sequence ID" value="KGM13185.1"/>
    <property type="molecule type" value="Genomic_DNA"/>
</dbReference>
<proteinExistence type="predicted"/>
<sequence length="150" mass="16157">MPTATFSELLRSPKEVAAAAERGEVTITRRDGEDLVLTTAATVQANRAGLEFAAEIVASAVAEWPGSFAHRLRQPFPWMTFLSDAEQDVMAKEIVDIARACAGVGRFEPLAIKLSAWRATAEAYAAGVPRDNADLTWLDGNGDVVERPEA</sequence>
<accession>A0A0A0BZ21</accession>
<dbReference type="OrthoDB" id="3378334at2"/>
<evidence type="ECO:0000313" key="1">
    <source>
        <dbReference type="EMBL" id="KGM13185.1"/>
    </source>
</evidence>